<evidence type="ECO:0000313" key="2">
    <source>
        <dbReference type="Proteomes" id="UP000077787"/>
    </source>
</evidence>
<name>A0A172WV63_STUST</name>
<dbReference type="Proteomes" id="UP000077787">
    <property type="component" value="Chromosome"/>
</dbReference>
<accession>A0A172WV63</accession>
<reference evidence="1 2" key="1">
    <citation type="submission" date="2016-05" db="EMBL/GenBank/DDBJ databases">
        <title>Genome sequence of Pseudomonas stutzeri 273 and identification of the exopolysaccharide biosynthesis locus.</title>
        <authorList>
            <person name="Wu S."/>
            <person name="Sun C."/>
        </authorList>
    </citation>
    <scope>NUCLEOTIDE SEQUENCE [LARGE SCALE GENOMIC DNA]</scope>
    <source>
        <strain evidence="1 2">273</strain>
    </source>
</reference>
<dbReference type="AlphaFoldDB" id="A0A172WV63"/>
<organism evidence="1 2">
    <name type="scientific">Stutzerimonas stutzeri</name>
    <name type="common">Pseudomonas stutzeri</name>
    <dbReference type="NCBI Taxonomy" id="316"/>
    <lineage>
        <taxon>Bacteria</taxon>
        <taxon>Pseudomonadati</taxon>
        <taxon>Pseudomonadota</taxon>
        <taxon>Gammaproteobacteria</taxon>
        <taxon>Pseudomonadales</taxon>
        <taxon>Pseudomonadaceae</taxon>
        <taxon>Stutzerimonas</taxon>
    </lineage>
</organism>
<proteinExistence type="predicted"/>
<evidence type="ECO:0000313" key="1">
    <source>
        <dbReference type="EMBL" id="ANF27139.1"/>
    </source>
</evidence>
<dbReference type="EMBL" id="CP015641">
    <property type="protein sequence ID" value="ANF27139.1"/>
    <property type="molecule type" value="Genomic_DNA"/>
</dbReference>
<protein>
    <submittedName>
        <fullName evidence="1">Uncharacterized protein</fullName>
    </submittedName>
</protein>
<sequence>MLDSATRVFIDGGSVGVGLYKQKSNEANVNIIRDDVAAFVINVEYGIAGALVPNRLRWFRPGRWAEAHPTTGMCRV</sequence>
<gene>
    <name evidence="1" type="ORF">PS273GM_19370</name>
</gene>